<evidence type="ECO:0000256" key="21">
    <source>
        <dbReference type="SAM" id="SignalP"/>
    </source>
</evidence>
<accession>A0A498IBC0</accession>
<organism evidence="23 24">
    <name type="scientific">Malus domestica</name>
    <name type="common">Apple</name>
    <name type="synonym">Pyrus malus</name>
    <dbReference type="NCBI Taxonomy" id="3750"/>
    <lineage>
        <taxon>Eukaryota</taxon>
        <taxon>Viridiplantae</taxon>
        <taxon>Streptophyta</taxon>
        <taxon>Embryophyta</taxon>
        <taxon>Tracheophyta</taxon>
        <taxon>Spermatophyta</taxon>
        <taxon>Magnoliopsida</taxon>
        <taxon>eudicotyledons</taxon>
        <taxon>Gunneridae</taxon>
        <taxon>Pentapetalae</taxon>
        <taxon>rosids</taxon>
        <taxon>fabids</taxon>
        <taxon>Rosales</taxon>
        <taxon>Rosaceae</taxon>
        <taxon>Amygdaloideae</taxon>
        <taxon>Maleae</taxon>
        <taxon>Malus</taxon>
    </lineage>
</organism>
<evidence type="ECO:0000259" key="22">
    <source>
        <dbReference type="PROSITE" id="PS50011"/>
    </source>
</evidence>
<keyword evidence="4" id="KW-0723">Serine/threonine-protein kinase</keyword>
<evidence type="ECO:0000256" key="14">
    <source>
        <dbReference type="ARBA" id="ARBA00023170"/>
    </source>
</evidence>
<keyword evidence="15" id="KW-0325">Glycoprotein</keyword>
<feature type="signal peptide" evidence="21">
    <location>
        <begin position="1"/>
        <end position="21"/>
    </location>
</feature>
<keyword evidence="13 20" id="KW-0472">Membrane</keyword>
<feature type="binding site" evidence="18">
    <location>
        <position position="607"/>
    </location>
    <ligand>
        <name>ATP</name>
        <dbReference type="ChEBI" id="CHEBI:30616"/>
    </ligand>
</feature>
<sequence>MNQNLYLFILIFLLSETPAFAVDFYYQNCSVLTTCGRLNISYPFYIPGRQQDFCGYPGFQLSCHGGADDDEEEAYPLLQLSGDDYIIHNISYERQTLVVSNALLSHYLDNSSCTNLSLIHKLTLPNEQFELAPNQDQFFLLHNCSPSFVDSFPTYKIGCSNTSVLALPRQIYPKFEGLGEVEKCGSSEVPVAQGGGYGNDEAAGMKEVLGRGFEMKWLAGDCSECQRSGGLCGFNYTTHLFRCLCPNRSYSVFCRGDEARNLRMAPMALFILAVLAHLVVLHSAEYPAEHCQVHFCSSSVGNISFPFKNVGDPPICGLFTVNCSDPERPKIQLKEGGYWHEFEGSLANRSLVRSHVSTSIRIKDRDLAGRLERDRCDEGVFNDLSLPILSLFPHVVLVTHNLTLFKCDTTLDKNSYRQLNEGCGNGYHIYYTDPFNGSLQSPPWPECTTFQVPIHLSPPQPNSPPSLTAEFSLEVLTTECYRCYKRKGECVVEKGKFKCTKGDKQSKLKIGLGIGLGFLALLAICVCLLLLYKKKRSSLFLSRNISSQPYTNSDIEGGGAYCGIPVFSYSELDEATNHFDSENELGDGGFGTVYYGKLKDGREVAVKRLYEHNYKRVEQFINEIEILTRLRHRNLVSLYGCTSRRSRELLLVYEYISNGTVADHLHGDRADPGSLTWPIRMSIAIETADALSYLHASEIVHRDVKTNNILLDDNFCVKVADFGLSRLFPFNVTHVSTAPQGTPGYVDPEYHECYQLTSKSDVYSFGVVLIELISSLPAVDIMRHRHEINLANLAISKIQKGLFNELVDQRLGFESDGEVRRMIIAVAELAFQCLQQDNNVRPTMNEVLEALKMIESGSYVPENLKPEPDSESVKTSVQPPASPDSDEIGLLNVRPPPSPVSVTQKWPSTRSTSPNASA</sequence>
<dbReference type="PANTHER" id="PTHR46008:SF2">
    <property type="entry name" value="LEAF RUST 10 DISEASE-RESISTANCE LOCUS RECEPTOR-LIKE PROTEIN KINASE-LIKE 1.4"/>
    <property type="match status" value="1"/>
</dbReference>
<evidence type="ECO:0000256" key="15">
    <source>
        <dbReference type="ARBA" id="ARBA00023180"/>
    </source>
</evidence>
<dbReference type="Pfam" id="PF07714">
    <property type="entry name" value="PK_Tyr_Ser-Thr"/>
    <property type="match status" value="1"/>
</dbReference>
<keyword evidence="9 18" id="KW-0547">Nucleotide-binding</keyword>
<keyword evidence="6" id="KW-0808">Transferase</keyword>
<dbReference type="FunFam" id="3.30.200.20:FF:000214">
    <property type="entry name" value="WAK1-OsWAK receptor-like cytoplasmic kinase (OsWAK-RLCK)"/>
    <property type="match status" value="1"/>
</dbReference>
<proteinExistence type="predicted"/>
<protein>
    <recommendedName>
        <fullName evidence="2">non-specific serine/threonine protein kinase</fullName>
        <ecNumber evidence="2">2.7.11.1</ecNumber>
    </recommendedName>
</protein>
<dbReference type="Pfam" id="PF14380">
    <property type="entry name" value="WAK_assoc"/>
    <property type="match status" value="1"/>
</dbReference>
<feature type="compositionally biased region" description="Polar residues" evidence="19">
    <location>
        <begin position="900"/>
        <end position="918"/>
    </location>
</feature>
<feature type="region of interest" description="Disordered" evidence="19">
    <location>
        <begin position="860"/>
        <end position="918"/>
    </location>
</feature>
<keyword evidence="5" id="KW-0597">Phosphoprotein</keyword>
<comment type="catalytic activity">
    <reaction evidence="17">
        <text>L-seryl-[protein] + ATP = O-phospho-L-seryl-[protein] + ADP + H(+)</text>
        <dbReference type="Rhea" id="RHEA:17989"/>
        <dbReference type="Rhea" id="RHEA-COMP:9863"/>
        <dbReference type="Rhea" id="RHEA-COMP:11604"/>
        <dbReference type="ChEBI" id="CHEBI:15378"/>
        <dbReference type="ChEBI" id="CHEBI:29999"/>
        <dbReference type="ChEBI" id="CHEBI:30616"/>
        <dbReference type="ChEBI" id="CHEBI:83421"/>
        <dbReference type="ChEBI" id="CHEBI:456216"/>
        <dbReference type="EC" id="2.7.11.1"/>
    </reaction>
</comment>
<name>A0A498IBC0_MALDO</name>
<dbReference type="AlphaFoldDB" id="A0A498IBC0"/>
<feature type="domain" description="Protein kinase" evidence="22">
    <location>
        <begin position="579"/>
        <end position="854"/>
    </location>
</feature>
<dbReference type="PANTHER" id="PTHR46008">
    <property type="entry name" value="LEAF RUST 10 DISEASE-RESISTANCE LOCUS RECEPTOR-LIKE PROTEIN KINASE-LIKE 1.4"/>
    <property type="match status" value="1"/>
</dbReference>
<evidence type="ECO:0000256" key="12">
    <source>
        <dbReference type="ARBA" id="ARBA00022989"/>
    </source>
</evidence>
<evidence type="ECO:0000256" key="9">
    <source>
        <dbReference type="ARBA" id="ARBA00022741"/>
    </source>
</evidence>
<keyword evidence="10" id="KW-0418">Kinase</keyword>
<evidence type="ECO:0000256" key="19">
    <source>
        <dbReference type="SAM" id="MobiDB-lite"/>
    </source>
</evidence>
<dbReference type="GO" id="GO:0004674">
    <property type="term" value="F:protein serine/threonine kinase activity"/>
    <property type="evidence" value="ECO:0007669"/>
    <property type="project" value="UniProtKB-KW"/>
</dbReference>
<feature type="chain" id="PRO_5019734550" description="non-specific serine/threonine protein kinase" evidence="21">
    <location>
        <begin position="22"/>
        <end position="918"/>
    </location>
</feature>
<evidence type="ECO:0000256" key="18">
    <source>
        <dbReference type="PROSITE-ProRule" id="PRU10141"/>
    </source>
</evidence>
<keyword evidence="14" id="KW-0675">Receptor</keyword>
<evidence type="ECO:0000256" key="8">
    <source>
        <dbReference type="ARBA" id="ARBA00022729"/>
    </source>
</evidence>
<feature type="transmembrane region" description="Helical" evidence="20">
    <location>
        <begin position="510"/>
        <end position="532"/>
    </location>
</feature>
<comment type="caution">
    <text evidence="23">The sequence shown here is derived from an EMBL/GenBank/DDBJ whole genome shotgun (WGS) entry which is preliminary data.</text>
</comment>
<dbReference type="InterPro" id="IPR025287">
    <property type="entry name" value="WAK_GUB"/>
</dbReference>
<dbReference type="InterPro" id="IPR032872">
    <property type="entry name" value="WAK_assoc_C"/>
</dbReference>
<keyword evidence="8 21" id="KW-0732">Signal</keyword>
<dbReference type="FunFam" id="1.10.510.10:FF:000161">
    <property type="entry name" value="Wall-associated receptor kinase-like 20"/>
    <property type="match status" value="1"/>
</dbReference>
<evidence type="ECO:0000256" key="6">
    <source>
        <dbReference type="ARBA" id="ARBA00022679"/>
    </source>
</evidence>
<dbReference type="STRING" id="3750.A0A498IBC0"/>
<dbReference type="GO" id="GO:0030247">
    <property type="term" value="F:polysaccharide binding"/>
    <property type="evidence" value="ECO:0007669"/>
    <property type="project" value="InterPro"/>
</dbReference>
<evidence type="ECO:0000256" key="1">
    <source>
        <dbReference type="ARBA" id="ARBA00004251"/>
    </source>
</evidence>
<dbReference type="Gene3D" id="3.30.200.20">
    <property type="entry name" value="Phosphorylase Kinase, domain 1"/>
    <property type="match status" value="1"/>
</dbReference>
<evidence type="ECO:0000256" key="2">
    <source>
        <dbReference type="ARBA" id="ARBA00012513"/>
    </source>
</evidence>
<evidence type="ECO:0000256" key="20">
    <source>
        <dbReference type="SAM" id="Phobius"/>
    </source>
</evidence>
<evidence type="ECO:0000256" key="13">
    <source>
        <dbReference type="ARBA" id="ARBA00023136"/>
    </source>
</evidence>
<evidence type="ECO:0000256" key="3">
    <source>
        <dbReference type="ARBA" id="ARBA00022475"/>
    </source>
</evidence>
<keyword evidence="3" id="KW-1003">Cell membrane</keyword>
<dbReference type="GO" id="GO:0005524">
    <property type="term" value="F:ATP binding"/>
    <property type="evidence" value="ECO:0007669"/>
    <property type="project" value="UniProtKB-UniRule"/>
</dbReference>
<comment type="catalytic activity">
    <reaction evidence="16">
        <text>L-threonyl-[protein] + ATP = O-phospho-L-threonyl-[protein] + ADP + H(+)</text>
        <dbReference type="Rhea" id="RHEA:46608"/>
        <dbReference type="Rhea" id="RHEA-COMP:11060"/>
        <dbReference type="Rhea" id="RHEA-COMP:11605"/>
        <dbReference type="ChEBI" id="CHEBI:15378"/>
        <dbReference type="ChEBI" id="CHEBI:30013"/>
        <dbReference type="ChEBI" id="CHEBI:30616"/>
        <dbReference type="ChEBI" id="CHEBI:61977"/>
        <dbReference type="ChEBI" id="CHEBI:456216"/>
        <dbReference type="EC" id="2.7.11.1"/>
    </reaction>
</comment>
<dbReference type="GO" id="GO:0005886">
    <property type="term" value="C:plasma membrane"/>
    <property type="evidence" value="ECO:0007669"/>
    <property type="project" value="UniProtKB-SubCell"/>
</dbReference>
<dbReference type="PROSITE" id="PS50011">
    <property type="entry name" value="PROTEIN_KINASE_DOM"/>
    <property type="match status" value="1"/>
</dbReference>
<keyword evidence="12 20" id="KW-1133">Transmembrane helix</keyword>
<evidence type="ECO:0000256" key="4">
    <source>
        <dbReference type="ARBA" id="ARBA00022527"/>
    </source>
</evidence>
<dbReference type="InterPro" id="IPR001245">
    <property type="entry name" value="Ser-Thr/Tyr_kinase_cat_dom"/>
</dbReference>
<dbReference type="PROSITE" id="PS00108">
    <property type="entry name" value="PROTEIN_KINASE_ST"/>
    <property type="match status" value="1"/>
</dbReference>
<keyword evidence="7 20" id="KW-0812">Transmembrane</keyword>
<dbReference type="Gene3D" id="1.10.510.10">
    <property type="entry name" value="Transferase(Phosphotransferase) domain 1"/>
    <property type="match status" value="1"/>
</dbReference>
<dbReference type="InterPro" id="IPR011009">
    <property type="entry name" value="Kinase-like_dom_sf"/>
</dbReference>
<evidence type="ECO:0000313" key="23">
    <source>
        <dbReference type="EMBL" id="RXH79275.1"/>
    </source>
</evidence>
<dbReference type="EC" id="2.7.11.1" evidence="2"/>
<comment type="subcellular location">
    <subcellularLocation>
        <location evidence="1">Cell membrane</location>
        <topology evidence="1">Single-pass type I membrane protein</topology>
    </subcellularLocation>
</comment>
<dbReference type="SUPFAM" id="SSF56112">
    <property type="entry name" value="Protein kinase-like (PK-like)"/>
    <property type="match status" value="1"/>
</dbReference>
<dbReference type="Pfam" id="PF13947">
    <property type="entry name" value="GUB_WAK_bind"/>
    <property type="match status" value="1"/>
</dbReference>
<dbReference type="InterPro" id="IPR008271">
    <property type="entry name" value="Ser/Thr_kinase_AS"/>
</dbReference>
<evidence type="ECO:0000313" key="24">
    <source>
        <dbReference type="Proteomes" id="UP000290289"/>
    </source>
</evidence>
<reference evidence="23 24" key="1">
    <citation type="submission" date="2018-10" db="EMBL/GenBank/DDBJ databases">
        <title>A high-quality apple genome assembly.</title>
        <authorList>
            <person name="Hu J."/>
        </authorList>
    </citation>
    <scope>NUCLEOTIDE SEQUENCE [LARGE SCALE GENOMIC DNA]</scope>
    <source>
        <strain evidence="24">cv. HFTH1</strain>
        <tissue evidence="23">Young leaf</tissue>
    </source>
</reference>
<evidence type="ECO:0000256" key="5">
    <source>
        <dbReference type="ARBA" id="ARBA00022553"/>
    </source>
</evidence>
<keyword evidence="24" id="KW-1185">Reference proteome</keyword>
<dbReference type="InterPro" id="IPR017441">
    <property type="entry name" value="Protein_kinase_ATP_BS"/>
</dbReference>
<dbReference type="SMART" id="SM00220">
    <property type="entry name" value="S_TKc"/>
    <property type="match status" value="1"/>
</dbReference>
<dbReference type="InterPro" id="IPR000719">
    <property type="entry name" value="Prot_kinase_dom"/>
</dbReference>
<evidence type="ECO:0000256" key="10">
    <source>
        <dbReference type="ARBA" id="ARBA00022777"/>
    </source>
</evidence>
<dbReference type="Proteomes" id="UP000290289">
    <property type="component" value="Chromosome 13"/>
</dbReference>
<keyword evidence="11 18" id="KW-0067">ATP-binding</keyword>
<evidence type="ECO:0000256" key="7">
    <source>
        <dbReference type="ARBA" id="ARBA00022692"/>
    </source>
</evidence>
<gene>
    <name evidence="23" type="ORF">DVH24_040422</name>
</gene>
<dbReference type="EMBL" id="RDQH01000339">
    <property type="protein sequence ID" value="RXH79275.1"/>
    <property type="molecule type" value="Genomic_DNA"/>
</dbReference>
<dbReference type="CDD" id="cd14066">
    <property type="entry name" value="STKc_IRAK"/>
    <property type="match status" value="1"/>
</dbReference>
<evidence type="ECO:0000256" key="16">
    <source>
        <dbReference type="ARBA" id="ARBA00047899"/>
    </source>
</evidence>
<dbReference type="PROSITE" id="PS00107">
    <property type="entry name" value="PROTEIN_KINASE_ATP"/>
    <property type="match status" value="1"/>
</dbReference>
<evidence type="ECO:0000256" key="17">
    <source>
        <dbReference type="ARBA" id="ARBA00048679"/>
    </source>
</evidence>
<evidence type="ECO:0000256" key="11">
    <source>
        <dbReference type="ARBA" id="ARBA00022840"/>
    </source>
</evidence>